<reference evidence="2" key="1">
    <citation type="submission" date="2017-09" db="EMBL/GenBank/DDBJ databases">
        <title>Depth-based differentiation of microbial function through sediment-hosted aquifers and enrichment of novel symbionts in the deep terrestrial subsurface.</title>
        <authorList>
            <person name="Probst A.J."/>
            <person name="Ladd B."/>
            <person name="Jarett J.K."/>
            <person name="Geller-Mcgrath D.E."/>
            <person name="Sieber C.M.K."/>
            <person name="Emerson J.B."/>
            <person name="Anantharaman K."/>
            <person name="Thomas B.C."/>
            <person name="Malmstrom R."/>
            <person name="Stieglmeier M."/>
            <person name="Klingl A."/>
            <person name="Woyke T."/>
            <person name="Ryan C.M."/>
            <person name="Banfield J.F."/>
        </authorList>
    </citation>
    <scope>NUCLEOTIDE SEQUENCE [LARGE SCALE GENOMIC DNA]</scope>
</reference>
<name>A0A2H0TRS9_9BACT</name>
<protein>
    <submittedName>
        <fullName evidence="1">Uncharacterized protein</fullName>
    </submittedName>
</protein>
<sequence>ARLISAASEYEKQNDAQKRRLLIDASSNLKLLDKFVLIQANKSLEPLLDVRDRPALRYLSIYPDQSGRDRI</sequence>
<dbReference type="Proteomes" id="UP000230154">
    <property type="component" value="Unassembled WGS sequence"/>
</dbReference>
<dbReference type="AlphaFoldDB" id="A0A2H0TRS9"/>
<gene>
    <name evidence="1" type="ORF">COU35_00050</name>
</gene>
<proteinExistence type="predicted"/>
<feature type="non-terminal residue" evidence="1">
    <location>
        <position position="1"/>
    </location>
</feature>
<comment type="caution">
    <text evidence="1">The sequence shown here is derived from an EMBL/GenBank/DDBJ whole genome shotgun (WGS) entry which is preliminary data.</text>
</comment>
<dbReference type="EMBL" id="PFCB01000002">
    <property type="protein sequence ID" value="PIR74854.1"/>
    <property type="molecule type" value="Genomic_DNA"/>
</dbReference>
<evidence type="ECO:0000313" key="1">
    <source>
        <dbReference type="EMBL" id="PIR74854.1"/>
    </source>
</evidence>
<evidence type="ECO:0000313" key="2">
    <source>
        <dbReference type="Proteomes" id="UP000230154"/>
    </source>
</evidence>
<organism evidence="1 2">
    <name type="scientific">Candidatus Magasanikbacteria bacterium CG10_big_fil_rev_8_21_14_0_10_47_10</name>
    <dbReference type="NCBI Taxonomy" id="1974652"/>
    <lineage>
        <taxon>Bacteria</taxon>
        <taxon>Candidatus Magasanikiibacteriota</taxon>
    </lineage>
</organism>
<accession>A0A2H0TRS9</accession>